<evidence type="ECO:0000313" key="3">
    <source>
        <dbReference type="EMBL" id="RMI38432.1"/>
    </source>
</evidence>
<evidence type="ECO:0000256" key="1">
    <source>
        <dbReference type="SAM" id="MobiDB-lite"/>
    </source>
</evidence>
<evidence type="ECO:0000259" key="2">
    <source>
        <dbReference type="Pfam" id="PF07969"/>
    </source>
</evidence>
<feature type="compositionally biased region" description="Basic and acidic residues" evidence="1">
    <location>
        <begin position="14"/>
        <end position="30"/>
    </location>
</feature>
<dbReference type="SUPFAM" id="SSF51556">
    <property type="entry name" value="Metallo-dependent hydrolases"/>
    <property type="match status" value="1"/>
</dbReference>
<dbReference type="AlphaFoldDB" id="A0A3M2LLU9"/>
<evidence type="ECO:0000313" key="4">
    <source>
        <dbReference type="Proteomes" id="UP000278673"/>
    </source>
</evidence>
<dbReference type="PANTHER" id="PTHR11647">
    <property type="entry name" value="HYDRANTOINASE/DIHYDROPYRIMIDINASE FAMILY MEMBER"/>
    <property type="match status" value="1"/>
</dbReference>
<feature type="region of interest" description="Disordered" evidence="1">
    <location>
        <begin position="1"/>
        <end position="38"/>
    </location>
</feature>
<comment type="caution">
    <text evidence="3">The sequence shown here is derived from an EMBL/GenBank/DDBJ whole genome shotgun (WGS) entry which is preliminary data.</text>
</comment>
<organism evidence="3 4">
    <name type="scientific">Streptomyces triticirhizae</name>
    <dbReference type="NCBI Taxonomy" id="2483353"/>
    <lineage>
        <taxon>Bacteria</taxon>
        <taxon>Bacillati</taxon>
        <taxon>Actinomycetota</taxon>
        <taxon>Actinomycetes</taxon>
        <taxon>Kitasatosporales</taxon>
        <taxon>Streptomycetaceae</taxon>
        <taxon>Streptomyces</taxon>
    </lineage>
</organism>
<dbReference type="Gene3D" id="2.30.40.10">
    <property type="entry name" value="Urease, subunit C, domain 1"/>
    <property type="match status" value="1"/>
</dbReference>
<keyword evidence="4" id="KW-1185">Reference proteome</keyword>
<dbReference type="InterPro" id="IPR032466">
    <property type="entry name" value="Metal_Hydrolase"/>
</dbReference>
<dbReference type="CDD" id="cd01297">
    <property type="entry name" value="D-aminoacylase"/>
    <property type="match status" value="1"/>
</dbReference>
<dbReference type="GO" id="GO:0016812">
    <property type="term" value="F:hydrolase activity, acting on carbon-nitrogen (but not peptide) bonds, in cyclic amides"/>
    <property type="evidence" value="ECO:0007669"/>
    <property type="project" value="TreeGrafter"/>
</dbReference>
<dbReference type="EMBL" id="RFFJ01000091">
    <property type="protein sequence ID" value="RMI38432.1"/>
    <property type="molecule type" value="Genomic_DNA"/>
</dbReference>
<dbReference type="SUPFAM" id="SSF51338">
    <property type="entry name" value="Composite domain of metallo-dependent hydrolases"/>
    <property type="match status" value="1"/>
</dbReference>
<dbReference type="Pfam" id="PF07969">
    <property type="entry name" value="Amidohydro_3"/>
    <property type="match status" value="1"/>
</dbReference>
<dbReference type="GO" id="GO:0005829">
    <property type="term" value="C:cytosol"/>
    <property type="evidence" value="ECO:0007669"/>
    <property type="project" value="TreeGrafter"/>
</dbReference>
<dbReference type="Gene3D" id="3.30.1490.130">
    <property type="entry name" value="D-aminoacylase. Domain 3"/>
    <property type="match status" value="1"/>
</dbReference>
<name>A0A3M2LLU9_9ACTN</name>
<dbReference type="Proteomes" id="UP000278673">
    <property type="component" value="Unassembled WGS sequence"/>
</dbReference>
<accession>A0A3M2LLU9</accession>
<protein>
    <submittedName>
        <fullName evidence="3">D-aminoacylase</fullName>
    </submittedName>
</protein>
<gene>
    <name evidence="3" type="ORF">EBN88_16825</name>
</gene>
<proteinExistence type="predicted"/>
<dbReference type="GO" id="GO:0016811">
    <property type="term" value="F:hydrolase activity, acting on carbon-nitrogen (but not peptide) bonds, in linear amides"/>
    <property type="evidence" value="ECO:0007669"/>
    <property type="project" value="InterPro"/>
</dbReference>
<reference evidence="3 4" key="1">
    <citation type="submission" date="2018-10" db="EMBL/GenBank/DDBJ databases">
        <title>Isolation, diversity and antifungal activity of actinobacteria from wheat.</title>
        <authorList>
            <person name="Han C."/>
        </authorList>
    </citation>
    <scope>NUCLEOTIDE SEQUENCE [LARGE SCALE GENOMIC DNA]</scope>
    <source>
        <strain evidence="3 4">NEAU-YY642</strain>
    </source>
</reference>
<dbReference type="PANTHER" id="PTHR11647:SF1">
    <property type="entry name" value="COLLAPSIN RESPONSE MEDIATOR PROTEIN"/>
    <property type="match status" value="1"/>
</dbReference>
<dbReference type="InterPro" id="IPR050378">
    <property type="entry name" value="Metallo-dep_Hydrolases_sf"/>
</dbReference>
<dbReference type="InterPro" id="IPR011059">
    <property type="entry name" value="Metal-dep_hydrolase_composite"/>
</dbReference>
<feature type="region of interest" description="Disordered" evidence="1">
    <location>
        <begin position="551"/>
        <end position="571"/>
    </location>
</feature>
<sequence>MRASPSAGVGAGGRVDHAGPRAVRRAERSGARTRPSTGGAAVAELLIRGALVVDGTGGAPFRADVAVDGGRIAAVGGPGLTGRRTLDADGLALAPGFVDMHAHSDLALLTDPDHLAKVAQGVTCEVLGQDGLSYAPVDDATLPQVRQAIAGWNGDPPGLDWSWRDVAGYLDRLDAGIAVNACYLVPHGSVRMLAMGWDARPATEAELNAQRALLAEGLAQGAVGLSAGLTYPPGMYAPTGELVALCRVVAEHGGFFAPHHRSYGAGALDAYAEMVAVASRSGCALHLAHATLNFAVNRGRSGELLALLDAAERDGVDLTLDSYPYLPGSTTLAALLPSWAAEGGPAATLARLRDPAALARVRHDLEVAGSDGCHGVPVEWETIRIAGSRDPAAVGSTVAELAARAGRPPFEAARALLLGDELSTGILQLVGNEENVRALMRHPAHTGGSDGLLATARPHPRAYGTFPRYLARYVRELGVLSLAECVAHLAGTPARRLRLAGRGLVRAGYHADLVLFDPETVSDTATFERPRQLPRGIPYVLVGGVPAIDDGRPTGALPGRALRRRPDGTVA</sequence>
<dbReference type="InterPro" id="IPR023100">
    <property type="entry name" value="D-aminoacylase_insert_dom_sf"/>
</dbReference>
<feature type="domain" description="Amidohydrolase 3" evidence="2">
    <location>
        <begin position="85"/>
        <end position="546"/>
    </location>
</feature>
<dbReference type="Gene3D" id="3.20.20.140">
    <property type="entry name" value="Metal-dependent hydrolases"/>
    <property type="match status" value="1"/>
</dbReference>
<dbReference type="InterPro" id="IPR013108">
    <property type="entry name" value="Amidohydro_3"/>
</dbReference>